<gene>
    <name evidence="1" type="ORF">ACFVZC_37700</name>
</gene>
<reference evidence="1 2" key="1">
    <citation type="submission" date="2024-09" db="EMBL/GenBank/DDBJ databases">
        <title>The Natural Products Discovery Center: Release of the First 8490 Sequenced Strains for Exploring Actinobacteria Biosynthetic Diversity.</title>
        <authorList>
            <person name="Kalkreuter E."/>
            <person name="Kautsar S.A."/>
            <person name="Yang D."/>
            <person name="Bader C.D."/>
            <person name="Teijaro C.N."/>
            <person name="Fluegel L."/>
            <person name="Davis C.M."/>
            <person name="Simpson J.R."/>
            <person name="Lauterbach L."/>
            <person name="Steele A.D."/>
            <person name="Gui C."/>
            <person name="Meng S."/>
            <person name="Li G."/>
            <person name="Viehrig K."/>
            <person name="Ye F."/>
            <person name="Su P."/>
            <person name="Kiefer A.F."/>
            <person name="Nichols A."/>
            <person name="Cepeda A.J."/>
            <person name="Yan W."/>
            <person name="Fan B."/>
            <person name="Jiang Y."/>
            <person name="Adhikari A."/>
            <person name="Zheng C.-J."/>
            <person name="Schuster L."/>
            <person name="Cowan T.M."/>
            <person name="Smanski M.J."/>
            <person name="Chevrette M.G."/>
            <person name="De Carvalho L.P.S."/>
            <person name="Shen B."/>
        </authorList>
    </citation>
    <scope>NUCLEOTIDE SEQUENCE [LARGE SCALE GENOMIC DNA]</scope>
    <source>
        <strain evidence="1 2">NPDC058328</strain>
    </source>
</reference>
<dbReference type="Proteomes" id="UP001601627">
    <property type="component" value="Unassembled WGS sequence"/>
</dbReference>
<name>A0ABW6QIL0_9ACTN</name>
<evidence type="ECO:0000313" key="2">
    <source>
        <dbReference type="Proteomes" id="UP001601627"/>
    </source>
</evidence>
<proteinExistence type="predicted"/>
<dbReference type="EMBL" id="JBHVZQ010000088">
    <property type="protein sequence ID" value="MFF1279040.1"/>
    <property type="molecule type" value="Genomic_DNA"/>
</dbReference>
<evidence type="ECO:0000313" key="1">
    <source>
        <dbReference type="EMBL" id="MFF1279040.1"/>
    </source>
</evidence>
<comment type="caution">
    <text evidence="1">The sequence shown here is derived from an EMBL/GenBank/DDBJ whole genome shotgun (WGS) entry which is preliminary data.</text>
</comment>
<keyword evidence="2" id="KW-1185">Reference proteome</keyword>
<accession>A0ABW6QIL0</accession>
<sequence length="42" mass="4623">MDDFALYSDVYGTLLVDADTRLPIEPWAGRDTEHLAAGAPRC</sequence>
<organism evidence="1 2">
    <name type="scientific">Streptomyces marokkonensis</name>
    <dbReference type="NCBI Taxonomy" id="324855"/>
    <lineage>
        <taxon>Bacteria</taxon>
        <taxon>Bacillati</taxon>
        <taxon>Actinomycetota</taxon>
        <taxon>Actinomycetes</taxon>
        <taxon>Kitasatosporales</taxon>
        <taxon>Streptomycetaceae</taxon>
        <taxon>Streptomyces</taxon>
    </lineage>
</organism>
<dbReference type="RefSeq" id="WP_388242032.1">
    <property type="nucleotide sequence ID" value="NZ_JBHVZQ010000088.1"/>
</dbReference>
<protein>
    <submittedName>
        <fullName evidence="1">Uncharacterized protein</fullName>
    </submittedName>
</protein>